<dbReference type="GO" id="GO:0003677">
    <property type="term" value="F:DNA binding"/>
    <property type="evidence" value="ECO:0007669"/>
    <property type="project" value="InterPro"/>
</dbReference>
<dbReference type="CDD" id="cd00090">
    <property type="entry name" value="HTH_ARSR"/>
    <property type="match status" value="1"/>
</dbReference>
<accession>A0A6G6Y826</accession>
<dbReference type="InterPro" id="IPR005471">
    <property type="entry name" value="Tscrpt_reg_IclR_N"/>
</dbReference>
<name>A0A6G6Y826_9SPHN</name>
<dbReference type="SUPFAM" id="SSF46785">
    <property type="entry name" value="Winged helix' DNA-binding domain"/>
    <property type="match status" value="1"/>
</dbReference>
<dbReference type="Pfam" id="PF09339">
    <property type="entry name" value="HTH_IclR"/>
    <property type="match status" value="1"/>
</dbReference>
<dbReference type="InterPro" id="IPR036390">
    <property type="entry name" value="WH_DNA-bd_sf"/>
</dbReference>
<keyword evidence="1" id="KW-0805">Transcription regulation</keyword>
<gene>
    <name evidence="4" type="ORF">G5C33_13660</name>
</gene>
<dbReference type="PANTHER" id="PTHR30136">
    <property type="entry name" value="HELIX-TURN-HELIX TRANSCRIPTIONAL REGULATOR, ICLR FAMILY"/>
    <property type="match status" value="1"/>
</dbReference>
<keyword evidence="2" id="KW-0804">Transcription</keyword>
<keyword evidence="5" id="KW-1185">Reference proteome</keyword>
<proteinExistence type="predicted"/>
<evidence type="ECO:0000313" key="4">
    <source>
        <dbReference type="EMBL" id="QIG80726.1"/>
    </source>
</evidence>
<dbReference type="PROSITE" id="PS51077">
    <property type="entry name" value="HTH_ICLR"/>
    <property type="match status" value="1"/>
</dbReference>
<dbReference type="Proteomes" id="UP000501568">
    <property type="component" value="Chromosome"/>
</dbReference>
<dbReference type="GO" id="GO:0045892">
    <property type="term" value="P:negative regulation of DNA-templated transcription"/>
    <property type="evidence" value="ECO:0007669"/>
    <property type="project" value="TreeGrafter"/>
</dbReference>
<dbReference type="Gene3D" id="3.30.450.40">
    <property type="match status" value="1"/>
</dbReference>
<dbReference type="AlphaFoldDB" id="A0A6G6Y826"/>
<dbReference type="PANTHER" id="PTHR30136:SF35">
    <property type="entry name" value="HTH-TYPE TRANSCRIPTIONAL REGULATOR RV1719"/>
    <property type="match status" value="1"/>
</dbReference>
<evidence type="ECO:0000313" key="5">
    <source>
        <dbReference type="Proteomes" id="UP000501568"/>
    </source>
</evidence>
<reference evidence="4 5" key="1">
    <citation type="submission" date="2020-02" db="EMBL/GenBank/DDBJ databases">
        <authorList>
            <person name="Zheng R.K."/>
            <person name="Sun C.M."/>
        </authorList>
    </citation>
    <scope>NUCLEOTIDE SEQUENCE [LARGE SCALE GENOMIC DNA]</scope>
    <source>
        <strain evidence="5">zrk23</strain>
    </source>
</reference>
<dbReference type="KEGG" id="spzr:G5C33_13660"/>
<dbReference type="EMBL" id="CP049109">
    <property type="protein sequence ID" value="QIG80726.1"/>
    <property type="molecule type" value="Genomic_DNA"/>
</dbReference>
<dbReference type="Gene3D" id="1.10.10.10">
    <property type="entry name" value="Winged helix-like DNA-binding domain superfamily/Winged helix DNA-binding domain"/>
    <property type="match status" value="1"/>
</dbReference>
<dbReference type="InterPro" id="IPR029016">
    <property type="entry name" value="GAF-like_dom_sf"/>
</dbReference>
<dbReference type="InterPro" id="IPR011991">
    <property type="entry name" value="ArsR-like_HTH"/>
</dbReference>
<organism evidence="4 5">
    <name type="scientific">Stakelama tenebrarum</name>
    <dbReference type="NCBI Taxonomy" id="2711215"/>
    <lineage>
        <taxon>Bacteria</taxon>
        <taxon>Pseudomonadati</taxon>
        <taxon>Pseudomonadota</taxon>
        <taxon>Alphaproteobacteria</taxon>
        <taxon>Sphingomonadales</taxon>
        <taxon>Sphingomonadaceae</taxon>
        <taxon>Stakelama</taxon>
    </lineage>
</organism>
<evidence type="ECO:0000259" key="3">
    <source>
        <dbReference type="PROSITE" id="PS51077"/>
    </source>
</evidence>
<dbReference type="InterPro" id="IPR050707">
    <property type="entry name" value="HTH_MetabolicPath_Reg"/>
</dbReference>
<evidence type="ECO:0000256" key="2">
    <source>
        <dbReference type="ARBA" id="ARBA00023163"/>
    </source>
</evidence>
<dbReference type="SUPFAM" id="SSF55781">
    <property type="entry name" value="GAF domain-like"/>
    <property type="match status" value="1"/>
</dbReference>
<feature type="domain" description="HTH iclR-type" evidence="3">
    <location>
        <begin position="10"/>
        <end position="72"/>
    </location>
</feature>
<dbReference type="SMART" id="SM00346">
    <property type="entry name" value="HTH_ICLR"/>
    <property type="match status" value="1"/>
</dbReference>
<dbReference type="GO" id="GO:0003700">
    <property type="term" value="F:DNA-binding transcription factor activity"/>
    <property type="evidence" value="ECO:0007669"/>
    <property type="project" value="TreeGrafter"/>
</dbReference>
<protein>
    <submittedName>
        <fullName evidence="4">Helix-turn-helix domain-containing protein</fullName>
    </submittedName>
</protein>
<dbReference type="RefSeq" id="WP_165327734.1">
    <property type="nucleotide sequence ID" value="NZ_CP049109.1"/>
</dbReference>
<evidence type="ECO:0000256" key="1">
    <source>
        <dbReference type="ARBA" id="ARBA00023015"/>
    </source>
</evidence>
<sequence>MATVLDGNKAKTARRVIEVLEFFDDQRREVTVMDIVRRYNRPQSSTSELLASLVELGLLYKDPGSRSYTLTPRAAILGSITQPQMVRDGRLATLIDRLVAQTGLGVVLLGMVGLNAQVFRWSPGSKFSPGADTSLCSGAQEPLFESAGGRLLLSTLRADRRDGLIRRLNAEAAEDRKFSYAEMVRQVAEHGHDAHAVGPAGFDSDAQMVSVLLPVAPGEQPMAIGFVFQTNHEIDPQALIGLLDRSVQRCIRGSEGPMEPFEVVSSAA</sequence>
<dbReference type="InterPro" id="IPR036388">
    <property type="entry name" value="WH-like_DNA-bd_sf"/>
</dbReference>